<keyword evidence="15" id="KW-0812">Transmembrane</keyword>
<feature type="region of interest" description="Disordered" evidence="14">
    <location>
        <begin position="268"/>
        <end position="362"/>
    </location>
</feature>
<evidence type="ECO:0000256" key="7">
    <source>
        <dbReference type="ARBA" id="ARBA00023257"/>
    </source>
</evidence>
<dbReference type="GO" id="GO:0005509">
    <property type="term" value="F:calcium ion binding"/>
    <property type="evidence" value="ECO:0007669"/>
    <property type="project" value="InterPro"/>
</dbReference>
<feature type="region of interest" description="Disordered" evidence="14">
    <location>
        <begin position="158"/>
        <end position="212"/>
    </location>
</feature>
<evidence type="ECO:0000256" key="14">
    <source>
        <dbReference type="SAM" id="MobiDB-lite"/>
    </source>
</evidence>
<feature type="compositionally biased region" description="Basic and acidic residues" evidence="14">
    <location>
        <begin position="274"/>
        <end position="290"/>
    </location>
</feature>
<comment type="caution">
    <text evidence="17">The sequence shown here is derived from an EMBL/GenBank/DDBJ whole genome shotgun (WGS) entry which is preliminary data.</text>
</comment>
<dbReference type="SUPFAM" id="SSF49313">
    <property type="entry name" value="Cadherin-like"/>
    <property type="match status" value="1"/>
</dbReference>
<dbReference type="SMART" id="SM00736">
    <property type="entry name" value="CADG"/>
    <property type="match status" value="1"/>
</dbReference>
<dbReference type="GO" id="GO:0002009">
    <property type="term" value="P:morphogenesis of an epithelium"/>
    <property type="evidence" value="ECO:0007669"/>
    <property type="project" value="TreeGrafter"/>
</dbReference>
<evidence type="ECO:0000256" key="15">
    <source>
        <dbReference type="SAM" id="Phobius"/>
    </source>
</evidence>
<evidence type="ECO:0000256" key="8">
    <source>
        <dbReference type="ARBA" id="ARBA00023567"/>
    </source>
</evidence>
<dbReference type="GO" id="GO:0021675">
    <property type="term" value="P:nerve development"/>
    <property type="evidence" value="ECO:0007669"/>
    <property type="project" value="TreeGrafter"/>
</dbReference>
<sequence length="362" mass="40116">MWGIADTSATVGKMFNYAIPSDAFKGTVLKYKVSEAGKDTLPGWLMFDEKTNSLKGIATPDDMKHHYIEVIAQGDASDQITVLDVSAGSIVYSWTNNTLPTNRCPTKDVTDMMKKVSNDQGMLKKSAKRKLEPFVLHEVESNPLGVCEQDPNFPLVNTKYLPTPTPKPNDPDTTMKPKPTMEPPTPKPTIKVTEAPTTKEDSALNEKAAQGTSDDEIWITTVVPAVVVVAILLIALIIACVLYRKQRKGKMSLEDQHTFVNKGVPVILPDEYDEKPNDATKPLIMDDEKPPMPPPEYTRASSESSRSSHERHEEQEEVEMDETDVTSPLYRPPPPVQSTGSNKQPRPHIPPAYKNPTPYVPP</sequence>
<evidence type="ECO:0000256" key="6">
    <source>
        <dbReference type="ARBA" id="ARBA00023242"/>
    </source>
</evidence>
<keyword evidence="15" id="KW-1133">Transmembrane helix</keyword>
<dbReference type="GO" id="GO:0007411">
    <property type="term" value="P:axon guidance"/>
    <property type="evidence" value="ECO:0007669"/>
    <property type="project" value="TreeGrafter"/>
</dbReference>
<evidence type="ECO:0000256" key="4">
    <source>
        <dbReference type="ARBA" id="ARBA00022553"/>
    </source>
</evidence>
<gene>
    <name evidence="17" type="ORF">FSP39_008481</name>
</gene>
<comment type="function">
    <text evidence="9">Transmembrane protein that plays important roles in connecting the extracellular matrix to the cytoskeleton. Acts as a cell adhesion receptor in both muscle and non-muscle tissues. Receptor for both DMD and UTRN and, through these interactions, scaffolds axin to the cytoskeleton. Also functions in cell adhesion-mediated signaling and implicated in cell polarity.</text>
</comment>
<protein>
    <recommendedName>
        <fullName evidence="10">Dystroglycan 1</fullName>
    </recommendedName>
    <alternativeName>
        <fullName evidence="12">Dystroglycan</fullName>
    </alternativeName>
    <alternativeName>
        <fullName evidence="11">Dystrophin-associated glycoprotein 1</fullName>
    </alternativeName>
</protein>
<evidence type="ECO:0000256" key="5">
    <source>
        <dbReference type="ARBA" id="ARBA00023018"/>
    </source>
</evidence>
<dbReference type="GO" id="GO:0005654">
    <property type="term" value="C:nucleoplasm"/>
    <property type="evidence" value="ECO:0007669"/>
    <property type="project" value="UniProtKB-SubCell"/>
</dbReference>
<dbReference type="PANTHER" id="PTHR21559:SF21">
    <property type="entry name" value="DYSTROGLYCAN 1"/>
    <property type="match status" value="1"/>
</dbReference>
<dbReference type="InterPro" id="IPR013783">
    <property type="entry name" value="Ig-like_fold"/>
</dbReference>
<dbReference type="EMBL" id="VSWD01000005">
    <property type="protein sequence ID" value="KAK3102063.1"/>
    <property type="molecule type" value="Genomic_DNA"/>
</dbReference>
<evidence type="ECO:0000259" key="16">
    <source>
        <dbReference type="PROSITE" id="PS51699"/>
    </source>
</evidence>
<dbReference type="Gene3D" id="2.60.40.10">
    <property type="entry name" value="Immunoglobulins"/>
    <property type="match status" value="1"/>
</dbReference>
<keyword evidence="18" id="KW-1185">Reference proteome</keyword>
<dbReference type="GO" id="GO:0005576">
    <property type="term" value="C:extracellular region"/>
    <property type="evidence" value="ECO:0007669"/>
    <property type="project" value="UniProtKB-SubCell"/>
</dbReference>
<evidence type="ECO:0000256" key="13">
    <source>
        <dbReference type="ARBA" id="ARBA00034100"/>
    </source>
</evidence>
<dbReference type="GO" id="GO:0045211">
    <property type="term" value="C:postsynaptic membrane"/>
    <property type="evidence" value="ECO:0007669"/>
    <property type="project" value="UniProtKB-SubCell"/>
</dbReference>
<dbReference type="PROSITE" id="PS51699">
    <property type="entry name" value="SEA_DG"/>
    <property type="match status" value="1"/>
</dbReference>
<dbReference type="InterPro" id="IPR006644">
    <property type="entry name" value="Cadg"/>
</dbReference>
<evidence type="ECO:0000313" key="17">
    <source>
        <dbReference type="EMBL" id="KAK3102063.1"/>
    </source>
</evidence>
<dbReference type="GO" id="GO:0016011">
    <property type="term" value="C:dystroglycan complex"/>
    <property type="evidence" value="ECO:0007669"/>
    <property type="project" value="TreeGrafter"/>
</dbReference>
<dbReference type="CDD" id="cd11303">
    <property type="entry name" value="Dystroglycan_repeat"/>
    <property type="match status" value="1"/>
</dbReference>
<evidence type="ECO:0000313" key="18">
    <source>
        <dbReference type="Proteomes" id="UP001186944"/>
    </source>
</evidence>
<dbReference type="PANTHER" id="PTHR21559">
    <property type="entry name" value="DYSTROGLYCAN-RELATED"/>
    <property type="match status" value="1"/>
</dbReference>
<evidence type="ECO:0000256" key="10">
    <source>
        <dbReference type="ARBA" id="ARBA00026224"/>
    </source>
</evidence>
<dbReference type="Proteomes" id="UP001186944">
    <property type="component" value="Unassembled WGS sequence"/>
</dbReference>
<keyword evidence="5" id="KW-0770">Synapse</keyword>
<reference evidence="17" key="1">
    <citation type="submission" date="2019-08" db="EMBL/GenBank/DDBJ databases">
        <title>The improved chromosome-level genome for the pearl oyster Pinctada fucata martensii using PacBio sequencing and Hi-C.</title>
        <authorList>
            <person name="Zheng Z."/>
        </authorList>
    </citation>
    <scope>NUCLEOTIDE SEQUENCE</scope>
    <source>
        <strain evidence="17">ZZ-2019</strain>
        <tissue evidence="17">Adductor muscle</tissue>
    </source>
</reference>
<dbReference type="InterPro" id="IPR008465">
    <property type="entry name" value="DAG1_C"/>
</dbReference>
<organism evidence="17 18">
    <name type="scientific">Pinctada imbricata</name>
    <name type="common">Atlantic pearl-oyster</name>
    <name type="synonym">Pinctada martensii</name>
    <dbReference type="NCBI Taxonomy" id="66713"/>
    <lineage>
        <taxon>Eukaryota</taxon>
        <taxon>Metazoa</taxon>
        <taxon>Spiralia</taxon>
        <taxon>Lophotrochozoa</taxon>
        <taxon>Mollusca</taxon>
        <taxon>Bivalvia</taxon>
        <taxon>Autobranchia</taxon>
        <taxon>Pteriomorphia</taxon>
        <taxon>Pterioida</taxon>
        <taxon>Pterioidea</taxon>
        <taxon>Pteriidae</taxon>
        <taxon>Pinctada</taxon>
    </lineage>
</organism>
<accession>A0AA89C711</accession>
<keyword evidence="7" id="KW-0628">Postsynaptic cell membrane</keyword>
<name>A0AA89C711_PINIB</name>
<feature type="transmembrane region" description="Helical" evidence="15">
    <location>
        <begin position="217"/>
        <end position="243"/>
    </location>
</feature>
<dbReference type="GO" id="GO:0042383">
    <property type="term" value="C:sarcolemma"/>
    <property type="evidence" value="ECO:0007669"/>
    <property type="project" value="UniProtKB-SubCell"/>
</dbReference>
<dbReference type="Pfam" id="PF05454">
    <property type="entry name" value="DAG1"/>
    <property type="match status" value="2"/>
</dbReference>
<keyword evidence="6" id="KW-0539">Nucleus</keyword>
<dbReference type="GO" id="GO:0043236">
    <property type="term" value="F:laminin binding"/>
    <property type="evidence" value="ECO:0007669"/>
    <property type="project" value="TreeGrafter"/>
</dbReference>
<evidence type="ECO:0000256" key="11">
    <source>
        <dbReference type="ARBA" id="ARBA00030092"/>
    </source>
</evidence>
<proteinExistence type="predicted"/>
<evidence type="ECO:0000256" key="9">
    <source>
        <dbReference type="ARBA" id="ARBA00024991"/>
    </source>
</evidence>
<evidence type="ECO:0000256" key="2">
    <source>
        <dbReference type="ARBA" id="ARBA00004239"/>
    </source>
</evidence>
<keyword evidence="15" id="KW-0472">Membrane</keyword>
<feature type="compositionally biased region" description="Acidic residues" evidence="14">
    <location>
        <begin position="315"/>
        <end position="324"/>
    </location>
</feature>
<evidence type="ECO:0000256" key="1">
    <source>
        <dbReference type="ARBA" id="ARBA00004135"/>
    </source>
</evidence>
<dbReference type="InterPro" id="IPR030398">
    <property type="entry name" value="SEA_DG_dom"/>
</dbReference>
<evidence type="ECO:0000256" key="12">
    <source>
        <dbReference type="ARBA" id="ARBA00031034"/>
    </source>
</evidence>
<evidence type="ECO:0000256" key="3">
    <source>
        <dbReference type="ARBA" id="ARBA00004642"/>
    </source>
</evidence>
<keyword evidence="4" id="KW-0597">Phosphoprotein</keyword>
<feature type="domain" description="Peptidase S72" evidence="16">
    <location>
        <begin position="75"/>
        <end position="146"/>
    </location>
</feature>
<comment type="function">
    <text evidence="8">The dystroglycan complex is involved in a number of processes including laminin and basement membrane assembly, sarcolemmal stability, cell survival, peripheral nerve myelination, nodal structure, cell migration, and epithelial polarization.</text>
</comment>
<comment type="subcellular location">
    <subcellularLocation>
        <location evidence="1">Cell membrane</location>
        <location evidence="1">Sarcolemma</location>
    </subcellularLocation>
    <subcellularLocation>
        <location evidence="3">Nucleus</location>
        <location evidence="3">Nucleoplasm</location>
    </subcellularLocation>
    <subcellularLocation>
        <location evidence="13">Postsynaptic cell membrane</location>
    </subcellularLocation>
    <subcellularLocation>
        <location evidence="2">Secreted</location>
        <location evidence="2">Extracellular space</location>
    </subcellularLocation>
</comment>
<dbReference type="InterPro" id="IPR015919">
    <property type="entry name" value="Cadherin-like_sf"/>
</dbReference>
<dbReference type="AlphaFoldDB" id="A0AA89C711"/>